<evidence type="ECO:0008006" key="3">
    <source>
        <dbReference type="Google" id="ProtNLM"/>
    </source>
</evidence>
<keyword evidence="2" id="KW-1185">Reference proteome</keyword>
<dbReference type="EMBL" id="CAJNOB010000034">
    <property type="protein sequence ID" value="CAF0701218.1"/>
    <property type="molecule type" value="Genomic_DNA"/>
</dbReference>
<dbReference type="Pfam" id="PF04519">
    <property type="entry name" value="Bactofilin"/>
    <property type="match status" value="1"/>
</dbReference>
<reference evidence="1" key="1">
    <citation type="submission" date="2021-02" db="EMBL/GenBank/DDBJ databases">
        <authorList>
            <person name="Cremers G."/>
            <person name="Picone N."/>
        </authorList>
    </citation>
    <scope>NUCLEOTIDE SEQUENCE</scope>
    <source>
        <strain evidence="1">PQ17</strain>
    </source>
</reference>
<organism evidence="1 2">
    <name type="scientific">Candidatus Methylacidithermus pantelleriae</name>
    <dbReference type="NCBI Taxonomy" id="2744239"/>
    <lineage>
        <taxon>Bacteria</taxon>
        <taxon>Pseudomonadati</taxon>
        <taxon>Verrucomicrobiota</taxon>
        <taxon>Methylacidiphilae</taxon>
        <taxon>Methylacidiphilales</taxon>
        <taxon>Methylacidiphilaceae</taxon>
        <taxon>Candidatus Methylacidithermus</taxon>
    </lineage>
</organism>
<dbReference type="InterPro" id="IPR007607">
    <property type="entry name" value="BacA/B"/>
</dbReference>
<evidence type="ECO:0000313" key="2">
    <source>
        <dbReference type="Proteomes" id="UP000663859"/>
    </source>
</evidence>
<name>A0A8J2BRG6_9BACT</name>
<comment type="caution">
    <text evidence="1">The sequence shown here is derived from an EMBL/GenBank/DDBJ whole genome shotgun (WGS) entry which is preliminary data.</text>
</comment>
<dbReference type="Proteomes" id="UP000663859">
    <property type="component" value="Unassembled WGS sequence"/>
</dbReference>
<protein>
    <recommendedName>
        <fullName evidence="3">Polymer-forming cytoskeletal protein</fullName>
    </recommendedName>
</protein>
<proteinExistence type="predicted"/>
<dbReference type="AlphaFoldDB" id="A0A8J2BRG6"/>
<accession>A0A8J2BRG6</accession>
<gene>
    <name evidence="1" type="ORF">MPNT_40188</name>
</gene>
<sequence>MPVVGKSAKESCLSLAARFEGELGCAEDLVLQTSFQGRLWVKGNLQIQSGARVTGDIVAGALTVAPGAWVRGEVHVGPRRENKGIFRWIKAHGFPF</sequence>
<evidence type="ECO:0000313" key="1">
    <source>
        <dbReference type="EMBL" id="CAF0701218.1"/>
    </source>
</evidence>
<dbReference type="RefSeq" id="WP_174582257.1">
    <property type="nucleotide sequence ID" value="NZ_CAJNOB010000034.1"/>
</dbReference>